<proteinExistence type="predicted"/>
<name>A0A195ETK2_9HYME</name>
<dbReference type="InterPro" id="IPR007350">
    <property type="entry name" value="Transposase_Tc5_C"/>
</dbReference>
<accession>A0A195ETK2</accession>
<feature type="domain" description="Transposase Tc5 C-terminal" evidence="1">
    <location>
        <begin position="142"/>
        <end position="183"/>
    </location>
</feature>
<sequence>MISIYTQRWALQAQEELENLNSIFKTSHSWVSTFKKSIQPIISCNGNLLSCLFIVLKETNDIFESRVQETLFIPINVIVKASKSGKMTSDHFKMWLEEAYFPNSGSNNVLFIDSRNNLIKLQSLIHNQLSSPRYHNLFKYSWFKSGYTNERPEEFKNPVKFSFDKSSTCDIKGCNNIAVVKCS</sequence>
<organism evidence="2 3">
    <name type="scientific">Trachymyrmex septentrionalis</name>
    <dbReference type="NCBI Taxonomy" id="34720"/>
    <lineage>
        <taxon>Eukaryota</taxon>
        <taxon>Metazoa</taxon>
        <taxon>Ecdysozoa</taxon>
        <taxon>Arthropoda</taxon>
        <taxon>Hexapoda</taxon>
        <taxon>Insecta</taxon>
        <taxon>Pterygota</taxon>
        <taxon>Neoptera</taxon>
        <taxon>Endopterygota</taxon>
        <taxon>Hymenoptera</taxon>
        <taxon>Apocrita</taxon>
        <taxon>Aculeata</taxon>
        <taxon>Formicoidea</taxon>
        <taxon>Formicidae</taxon>
        <taxon>Myrmicinae</taxon>
        <taxon>Trachymyrmex</taxon>
    </lineage>
</organism>
<evidence type="ECO:0000259" key="1">
    <source>
        <dbReference type="Pfam" id="PF04236"/>
    </source>
</evidence>
<reference evidence="2 3" key="1">
    <citation type="submission" date="2016-03" db="EMBL/GenBank/DDBJ databases">
        <title>Trachymyrmex septentrionalis WGS genome.</title>
        <authorList>
            <person name="Nygaard S."/>
            <person name="Hu H."/>
            <person name="Boomsma J."/>
            <person name="Zhang G."/>
        </authorList>
    </citation>
    <scope>NUCLEOTIDE SEQUENCE [LARGE SCALE GENOMIC DNA]</scope>
    <source>
        <strain evidence="2">Tsep2-gDNA-1</strain>
        <tissue evidence="2">Whole body</tissue>
    </source>
</reference>
<evidence type="ECO:0000313" key="3">
    <source>
        <dbReference type="Proteomes" id="UP000078541"/>
    </source>
</evidence>
<evidence type="ECO:0000313" key="2">
    <source>
        <dbReference type="EMBL" id="KYN31568.1"/>
    </source>
</evidence>
<dbReference type="AlphaFoldDB" id="A0A195ETK2"/>
<dbReference type="Pfam" id="PF04236">
    <property type="entry name" value="Transp_Tc5_C"/>
    <property type="match status" value="1"/>
</dbReference>
<dbReference type="Proteomes" id="UP000078541">
    <property type="component" value="Unassembled WGS sequence"/>
</dbReference>
<keyword evidence="3" id="KW-1185">Reference proteome</keyword>
<dbReference type="STRING" id="34720.A0A195ETK2"/>
<dbReference type="EMBL" id="KQ981975">
    <property type="protein sequence ID" value="KYN31568.1"/>
    <property type="molecule type" value="Genomic_DNA"/>
</dbReference>
<protein>
    <recommendedName>
        <fullName evidence="1">Transposase Tc5 C-terminal domain-containing protein</fullName>
    </recommendedName>
</protein>
<gene>
    <name evidence="2" type="ORF">ALC56_14066</name>
</gene>